<dbReference type="Pfam" id="PF20627">
    <property type="entry name" value="TBX2-3_RD"/>
    <property type="match status" value="2"/>
</dbReference>
<feature type="compositionally biased region" description="Polar residues" evidence="7">
    <location>
        <begin position="377"/>
        <end position="387"/>
    </location>
</feature>
<dbReference type="InterPro" id="IPR036960">
    <property type="entry name" value="T-box_sf"/>
</dbReference>
<feature type="domain" description="T-box" evidence="8">
    <location>
        <begin position="61"/>
        <end position="239"/>
    </location>
</feature>
<dbReference type="GO" id="GO:0045893">
    <property type="term" value="P:positive regulation of DNA-templated transcription"/>
    <property type="evidence" value="ECO:0007669"/>
    <property type="project" value="InterPro"/>
</dbReference>
<evidence type="ECO:0000256" key="4">
    <source>
        <dbReference type="ARBA" id="ARBA00023163"/>
    </source>
</evidence>
<feature type="compositionally biased region" description="Basic and acidic residues" evidence="7">
    <location>
        <begin position="258"/>
        <end position="268"/>
    </location>
</feature>
<dbReference type="PRINTS" id="PR00937">
    <property type="entry name" value="TBOX"/>
</dbReference>
<evidence type="ECO:0000256" key="3">
    <source>
        <dbReference type="ARBA" id="ARBA00023125"/>
    </source>
</evidence>
<dbReference type="GO" id="GO:0000785">
    <property type="term" value="C:chromatin"/>
    <property type="evidence" value="ECO:0007669"/>
    <property type="project" value="TreeGrafter"/>
</dbReference>
<dbReference type="PROSITE" id="PS50252">
    <property type="entry name" value="TBOX_3"/>
    <property type="match status" value="1"/>
</dbReference>
<evidence type="ECO:0000313" key="9">
    <source>
        <dbReference type="EMBL" id="EMP24396.1"/>
    </source>
</evidence>
<feature type="region of interest" description="Disordered" evidence="7">
    <location>
        <begin position="980"/>
        <end position="1003"/>
    </location>
</feature>
<feature type="compositionally biased region" description="Polar residues" evidence="7">
    <location>
        <begin position="980"/>
        <end position="992"/>
    </location>
</feature>
<organism evidence="9 10">
    <name type="scientific">Chelonia mydas</name>
    <name type="common">Green sea-turtle</name>
    <name type="synonym">Chelonia agassizi</name>
    <dbReference type="NCBI Taxonomy" id="8469"/>
    <lineage>
        <taxon>Eukaryota</taxon>
        <taxon>Metazoa</taxon>
        <taxon>Chordata</taxon>
        <taxon>Craniata</taxon>
        <taxon>Vertebrata</taxon>
        <taxon>Euteleostomi</taxon>
        <taxon>Archelosauria</taxon>
        <taxon>Testudinata</taxon>
        <taxon>Testudines</taxon>
        <taxon>Cryptodira</taxon>
        <taxon>Durocryptodira</taxon>
        <taxon>Americhelydia</taxon>
        <taxon>Chelonioidea</taxon>
        <taxon>Cheloniidae</taxon>
        <taxon>Chelonia</taxon>
    </lineage>
</organism>
<dbReference type="PANTHER" id="PTHR11267:SF91">
    <property type="entry name" value="T-BOX TRANSCRIPTION FACTOR TBX3"/>
    <property type="match status" value="1"/>
</dbReference>
<feature type="region of interest" description="Disordered" evidence="7">
    <location>
        <begin position="291"/>
        <end position="435"/>
    </location>
</feature>
<evidence type="ECO:0000259" key="8">
    <source>
        <dbReference type="PROSITE" id="PS50252"/>
    </source>
</evidence>
<evidence type="ECO:0000256" key="1">
    <source>
        <dbReference type="ARBA" id="ARBA00004123"/>
    </source>
</evidence>
<dbReference type="GO" id="GO:0001708">
    <property type="term" value="P:cell fate specification"/>
    <property type="evidence" value="ECO:0007669"/>
    <property type="project" value="TreeGrafter"/>
</dbReference>
<dbReference type="SMART" id="SM00425">
    <property type="entry name" value="TBOX"/>
    <property type="match status" value="1"/>
</dbReference>
<keyword evidence="2" id="KW-0805">Transcription regulation</keyword>
<evidence type="ECO:0000313" key="10">
    <source>
        <dbReference type="Proteomes" id="UP000031443"/>
    </source>
</evidence>
<feature type="compositionally biased region" description="Basic and acidic residues" evidence="7">
    <location>
        <begin position="389"/>
        <end position="410"/>
    </location>
</feature>
<keyword evidence="4" id="KW-0804">Transcription</keyword>
<feature type="region of interest" description="Disordered" evidence="7">
    <location>
        <begin position="255"/>
        <end position="278"/>
    </location>
</feature>
<dbReference type="InterPro" id="IPR022582">
    <property type="entry name" value="TBX2/3_TAD"/>
</dbReference>
<evidence type="ECO:0000256" key="2">
    <source>
        <dbReference type="ARBA" id="ARBA00023015"/>
    </source>
</evidence>
<name>M7AHF7_CHEMY</name>
<dbReference type="InterPro" id="IPR008967">
    <property type="entry name" value="p53-like_TF_DNA-bd_sf"/>
</dbReference>
<proteinExistence type="predicted"/>
<dbReference type="STRING" id="8469.M7AHF7"/>
<dbReference type="PANTHER" id="PTHR11267">
    <property type="entry name" value="T-BOX PROTEIN-RELATED"/>
    <property type="match status" value="1"/>
</dbReference>
<dbReference type="InterPro" id="IPR001699">
    <property type="entry name" value="TF_T-box"/>
</dbReference>
<dbReference type="GO" id="GO:0000981">
    <property type="term" value="F:DNA-binding transcription factor activity, RNA polymerase II-specific"/>
    <property type="evidence" value="ECO:0007669"/>
    <property type="project" value="TreeGrafter"/>
</dbReference>
<dbReference type="InterPro" id="IPR018186">
    <property type="entry name" value="TF_T-box_CS"/>
</dbReference>
<evidence type="ECO:0000256" key="7">
    <source>
        <dbReference type="SAM" id="MobiDB-lite"/>
    </source>
</evidence>
<keyword evidence="5 6" id="KW-0539">Nucleus</keyword>
<accession>M7AHF7</accession>
<dbReference type="PROSITE" id="PS01264">
    <property type="entry name" value="TBOX_2"/>
    <property type="match status" value="1"/>
</dbReference>
<dbReference type="eggNOG" id="KOG3585">
    <property type="taxonomic scope" value="Eukaryota"/>
</dbReference>
<protein>
    <submittedName>
        <fullName evidence="9">T-box transcription factor TBX3</fullName>
    </submittedName>
</protein>
<feature type="compositionally biased region" description="Basic and acidic residues" evidence="7">
    <location>
        <begin position="359"/>
        <end position="376"/>
    </location>
</feature>
<dbReference type="Gene3D" id="2.60.40.820">
    <property type="entry name" value="Transcription factor, T-box"/>
    <property type="match status" value="1"/>
</dbReference>
<keyword evidence="3 6" id="KW-0238">DNA-binding</keyword>
<dbReference type="FunFam" id="2.60.40.820:FF:000003">
    <property type="entry name" value="T-box transcription factor TBX3"/>
    <property type="match status" value="1"/>
</dbReference>
<comment type="subcellular location">
    <subcellularLocation>
        <location evidence="1 6">Nucleus</location>
    </subcellularLocation>
</comment>
<dbReference type="Proteomes" id="UP000031443">
    <property type="component" value="Unassembled WGS sequence"/>
</dbReference>
<comment type="caution">
    <text evidence="6">Lacks conserved residue(s) required for the propagation of feature annotation.</text>
</comment>
<evidence type="ECO:0000256" key="6">
    <source>
        <dbReference type="PROSITE-ProRule" id="PRU00201"/>
    </source>
</evidence>
<dbReference type="CDD" id="cd20188">
    <property type="entry name" value="T-box_TBX2_3-like"/>
    <property type="match status" value="1"/>
</dbReference>
<dbReference type="GO" id="GO:0000978">
    <property type="term" value="F:RNA polymerase II cis-regulatory region sequence-specific DNA binding"/>
    <property type="evidence" value="ECO:0007669"/>
    <property type="project" value="InterPro"/>
</dbReference>
<dbReference type="SUPFAM" id="SSF49417">
    <property type="entry name" value="p53-like transcription factors"/>
    <property type="match status" value="1"/>
</dbReference>
<dbReference type="GO" id="GO:0005634">
    <property type="term" value="C:nucleus"/>
    <property type="evidence" value="ECO:0007669"/>
    <property type="project" value="UniProtKB-SubCell"/>
</dbReference>
<dbReference type="PROSITE" id="PS01283">
    <property type="entry name" value="TBOX_1"/>
    <property type="match status" value="1"/>
</dbReference>
<evidence type="ECO:0000256" key="5">
    <source>
        <dbReference type="ARBA" id="ARBA00023242"/>
    </source>
</evidence>
<sequence>MQPCDTSLPLRRMRYQPQTRIRSFQPNRCHREGTVQAAAHLRPLKTLEPEEEVEDDPKVHLEAKELWEQFHKRGTEMVITKSGRRMFPPFKVRCTGLDKKAKYILLMDIVAADDCRYKFHNSRWMVAGKADPEMPKRMYIHPDSPATGEQWMSKVVTFHKLKLTNNISDKHGFTILNSMHKYQPRFHIVRANDILKLPYSTFRTYVFPETEFIAVTAYQNDKITQLKIDNNPFAKGFRDTGNGRREKRKQLTLQSMRAYDERQKKENGTSDESSSEQTAFKCFAQSSSPAVSAVGTSNLKDPCPSEGESDAESKDEQQLPEASDSGKISTTTAAAEDPREKGGSPAKAPFFSTDSAAGKSREGPSRTEKAPPDSRHSPATISSSTRGLGSEELKSPRRDAPKVDESRLLSKEPFAPLTVQTDSPAPLSQGPLQNLGFPHGLAGQQFFNPLGSGHPPPLHPSQFAMGGAFSSMAAGMGPLLATVSGASAGVSGLESTVMATAAAQGLSGASAAALPFHLQQHVLASQVFPQACPPLALALTGSVHRHPFLSAVRPRLRYSPYSLPVPLPDGSSLLTTALPTVASSTGEGKAGNMAASPASVALDSGSELNSRSSTLSSGSVSLSPKLCSEKEATSELQNIQRLATWLALGETLAGEERHLCDRKAIGEAHLTLRKQAGFCSLGVSFLLLPGRPQVVFGVQRELIGVAMSAGALFLAGAGQNISQDSDKKGTGSGWLIAKAALPLLELTPSHLLLGVDYIHPDRIGLVNTGSPLVSTRPELPLSRSWPFLFLVPQWNDDDDDENNDEEYALKGIMDKEAAKGEMQTKTDGRSLLQYVAKCAVLTPQELSSNSFAHGGCIYEAACLSLCPDLKSGAAMPRPHSNWCLFGPEFEFNEEREGKEANHHSSTATTSCWFYKELDAILSGDPSSTAKAPVDTLVAHVPVESGPSQEEEILDEVVEGEGDPEAENNLEVRDACSQELFSTQEEASQSQLSELGEAQTGEEGPGKWLRFWELLKRVVGGRRVAESRLVSV</sequence>
<dbReference type="Pfam" id="PF00907">
    <property type="entry name" value="T-box"/>
    <property type="match status" value="1"/>
</dbReference>
<keyword evidence="10" id="KW-1185">Reference proteome</keyword>
<dbReference type="EMBL" id="KB601989">
    <property type="protein sequence ID" value="EMP24396.1"/>
    <property type="molecule type" value="Genomic_DNA"/>
</dbReference>
<gene>
    <name evidence="9" type="ORF">UY3_18634</name>
</gene>
<dbReference type="Pfam" id="PF12598">
    <property type="entry name" value="TBX2-3_TAD"/>
    <property type="match status" value="1"/>
</dbReference>
<dbReference type="InterPro" id="IPR048387">
    <property type="entry name" value="TBX2_3_RD"/>
</dbReference>
<reference evidence="10" key="1">
    <citation type="journal article" date="2013" name="Nat. Genet.">
        <title>The draft genomes of soft-shell turtle and green sea turtle yield insights into the development and evolution of the turtle-specific body plan.</title>
        <authorList>
            <person name="Wang Z."/>
            <person name="Pascual-Anaya J."/>
            <person name="Zadissa A."/>
            <person name="Li W."/>
            <person name="Niimura Y."/>
            <person name="Huang Z."/>
            <person name="Li C."/>
            <person name="White S."/>
            <person name="Xiong Z."/>
            <person name="Fang D."/>
            <person name="Wang B."/>
            <person name="Ming Y."/>
            <person name="Chen Y."/>
            <person name="Zheng Y."/>
            <person name="Kuraku S."/>
            <person name="Pignatelli M."/>
            <person name="Herrero J."/>
            <person name="Beal K."/>
            <person name="Nozawa M."/>
            <person name="Li Q."/>
            <person name="Wang J."/>
            <person name="Zhang H."/>
            <person name="Yu L."/>
            <person name="Shigenobu S."/>
            <person name="Wang J."/>
            <person name="Liu J."/>
            <person name="Flicek P."/>
            <person name="Searle S."/>
            <person name="Wang J."/>
            <person name="Kuratani S."/>
            <person name="Yin Y."/>
            <person name="Aken B."/>
            <person name="Zhang G."/>
            <person name="Irie N."/>
        </authorList>
    </citation>
    <scope>NUCLEOTIDE SEQUENCE [LARGE SCALE GENOMIC DNA]</scope>
</reference>
<dbReference type="InterPro" id="IPR046360">
    <property type="entry name" value="T-box_DNA-bd"/>
</dbReference>
<dbReference type="AlphaFoldDB" id="M7AHF7"/>